<dbReference type="SUPFAM" id="SSF46785">
    <property type="entry name" value="Winged helix' DNA-binding domain"/>
    <property type="match status" value="1"/>
</dbReference>
<dbReference type="SMART" id="SM00347">
    <property type="entry name" value="HTH_MARR"/>
    <property type="match status" value="1"/>
</dbReference>
<name>A0ABV5SFI6_9ACTN</name>
<evidence type="ECO:0000313" key="3">
    <source>
        <dbReference type="Proteomes" id="UP001589532"/>
    </source>
</evidence>
<dbReference type="Proteomes" id="UP001589532">
    <property type="component" value="Unassembled WGS sequence"/>
</dbReference>
<dbReference type="PANTHER" id="PTHR33164">
    <property type="entry name" value="TRANSCRIPTIONAL REGULATOR, MARR FAMILY"/>
    <property type="match status" value="1"/>
</dbReference>
<accession>A0ABV5SFI6</accession>
<evidence type="ECO:0000313" key="2">
    <source>
        <dbReference type="EMBL" id="MFB9629739.1"/>
    </source>
</evidence>
<sequence>MVTTKEPALRFTEALVRLAHLVQQVFGEVSREHDLTPQQAQLLCLLIDGPVGMTELTRALHLEKSSLTGLVDRAEKRGLVVRTRDSRDRRACLIELSTEGTRIGVLAHEGVARQLDALTRELPEEHRELLTSAIGGLLAEHTIRTGRAQQATAPVITR</sequence>
<protein>
    <submittedName>
        <fullName evidence="2">MarR family winged helix-turn-helix transcriptional regulator</fullName>
    </submittedName>
</protein>
<keyword evidence="3" id="KW-1185">Reference proteome</keyword>
<organism evidence="2 3">
    <name type="scientific">Nonomuraea helvata</name>
    <dbReference type="NCBI Taxonomy" id="37484"/>
    <lineage>
        <taxon>Bacteria</taxon>
        <taxon>Bacillati</taxon>
        <taxon>Actinomycetota</taxon>
        <taxon>Actinomycetes</taxon>
        <taxon>Streptosporangiales</taxon>
        <taxon>Streptosporangiaceae</taxon>
        <taxon>Nonomuraea</taxon>
    </lineage>
</organism>
<dbReference type="RefSeq" id="WP_344988652.1">
    <property type="nucleotide sequence ID" value="NZ_BAAAXV010000002.1"/>
</dbReference>
<evidence type="ECO:0000259" key="1">
    <source>
        <dbReference type="PROSITE" id="PS50995"/>
    </source>
</evidence>
<dbReference type="InterPro" id="IPR000835">
    <property type="entry name" value="HTH_MarR-typ"/>
</dbReference>
<proteinExistence type="predicted"/>
<dbReference type="Pfam" id="PF12802">
    <property type="entry name" value="MarR_2"/>
    <property type="match status" value="1"/>
</dbReference>
<dbReference type="PRINTS" id="PR00598">
    <property type="entry name" value="HTHMARR"/>
</dbReference>
<dbReference type="PANTHER" id="PTHR33164:SF43">
    <property type="entry name" value="HTH-TYPE TRANSCRIPTIONAL REPRESSOR YETL"/>
    <property type="match status" value="1"/>
</dbReference>
<gene>
    <name evidence="2" type="ORF">ACFFSA_42270</name>
</gene>
<reference evidence="2 3" key="1">
    <citation type="submission" date="2024-09" db="EMBL/GenBank/DDBJ databases">
        <authorList>
            <person name="Sun Q."/>
            <person name="Mori K."/>
        </authorList>
    </citation>
    <scope>NUCLEOTIDE SEQUENCE [LARGE SCALE GENOMIC DNA]</scope>
    <source>
        <strain evidence="2 3">JCM 3143</strain>
    </source>
</reference>
<dbReference type="Gene3D" id="1.10.10.10">
    <property type="entry name" value="Winged helix-like DNA-binding domain superfamily/Winged helix DNA-binding domain"/>
    <property type="match status" value="1"/>
</dbReference>
<comment type="caution">
    <text evidence="2">The sequence shown here is derived from an EMBL/GenBank/DDBJ whole genome shotgun (WGS) entry which is preliminary data.</text>
</comment>
<dbReference type="EMBL" id="JBHMBW010000064">
    <property type="protein sequence ID" value="MFB9629739.1"/>
    <property type="molecule type" value="Genomic_DNA"/>
</dbReference>
<dbReference type="InterPro" id="IPR039422">
    <property type="entry name" value="MarR/SlyA-like"/>
</dbReference>
<dbReference type="PROSITE" id="PS50995">
    <property type="entry name" value="HTH_MARR_2"/>
    <property type="match status" value="1"/>
</dbReference>
<feature type="domain" description="HTH marR-type" evidence="1">
    <location>
        <begin position="8"/>
        <end position="139"/>
    </location>
</feature>
<dbReference type="InterPro" id="IPR036388">
    <property type="entry name" value="WH-like_DNA-bd_sf"/>
</dbReference>
<dbReference type="InterPro" id="IPR036390">
    <property type="entry name" value="WH_DNA-bd_sf"/>
</dbReference>